<dbReference type="InterPro" id="IPR001611">
    <property type="entry name" value="Leu-rich_rpt"/>
</dbReference>
<dbReference type="PANTHER" id="PTHR48051:SF36">
    <property type="entry name" value="CASPASE FAMILY P20 DOMAIN-CONTAINING PROTEIN"/>
    <property type="match status" value="1"/>
</dbReference>
<evidence type="ECO:0000313" key="5">
    <source>
        <dbReference type="EMBL" id="EPR80116.1"/>
    </source>
</evidence>
<evidence type="ECO:0000259" key="4">
    <source>
        <dbReference type="Pfam" id="PF23598"/>
    </source>
</evidence>
<dbReference type="EMBL" id="ATCN01000010">
    <property type="protein sequence ID" value="EPR80116.1"/>
    <property type="molecule type" value="Genomic_DNA"/>
</dbReference>
<proteinExistence type="predicted"/>
<evidence type="ECO:0000256" key="3">
    <source>
        <dbReference type="SAM" id="SignalP"/>
    </source>
</evidence>
<feature type="domain" description="Disease resistance R13L4/SHOC-2-like LRR" evidence="4">
    <location>
        <begin position="84"/>
        <end position="356"/>
    </location>
</feature>
<gene>
    <name evidence="5" type="ORF">SLOPH_1279</name>
</gene>
<evidence type="ECO:0000313" key="6">
    <source>
        <dbReference type="Proteomes" id="UP000014978"/>
    </source>
</evidence>
<organism evidence="5 6">
    <name type="scientific">Spraguea lophii (strain 42_110)</name>
    <name type="common">Microsporidian parasite</name>
    <dbReference type="NCBI Taxonomy" id="1358809"/>
    <lineage>
        <taxon>Eukaryota</taxon>
        <taxon>Fungi</taxon>
        <taxon>Fungi incertae sedis</taxon>
        <taxon>Microsporidia</taxon>
        <taxon>Spragueidae</taxon>
        <taxon>Spraguea</taxon>
    </lineage>
</organism>
<dbReference type="InterPro" id="IPR032675">
    <property type="entry name" value="LRR_dom_sf"/>
</dbReference>
<dbReference type="STRING" id="1358809.S7WB08"/>
<evidence type="ECO:0000256" key="1">
    <source>
        <dbReference type="ARBA" id="ARBA00022614"/>
    </source>
</evidence>
<feature type="signal peptide" evidence="3">
    <location>
        <begin position="1"/>
        <end position="17"/>
    </location>
</feature>
<dbReference type="Pfam" id="PF23598">
    <property type="entry name" value="LRR_14"/>
    <property type="match status" value="1"/>
</dbReference>
<keyword evidence="2" id="KW-0677">Repeat</keyword>
<reference evidence="6" key="1">
    <citation type="journal article" date="2013" name="PLoS Genet.">
        <title>The genome of Spraguea lophii and the basis of host-microsporidian interactions.</title>
        <authorList>
            <person name="Campbell S.E."/>
            <person name="Williams T.A."/>
            <person name="Yousuf A."/>
            <person name="Soanes D.M."/>
            <person name="Paszkiewicz K.H."/>
            <person name="Williams B.A.P."/>
        </authorList>
    </citation>
    <scope>NUCLEOTIDE SEQUENCE [LARGE SCALE GENOMIC DNA]</scope>
    <source>
        <strain evidence="6">42_110</strain>
    </source>
</reference>
<dbReference type="OrthoDB" id="266138at2759"/>
<evidence type="ECO:0000256" key="2">
    <source>
        <dbReference type="ARBA" id="ARBA00022737"/>
    </source>
</evidence>
<dbReference type="Proteomes" id="UP000014978">
    <property type="component" value="Unassembled WGS sequence"/>
</dbReference>
<dbReference type="PANTHER" id="PTHR48051">
    <property type="match status" value="1"/>
</dbReference>
<dbReference type="SMART" id="SM00365">
    <property type="entry name" value="LRR_SD22"/>
    <property type="match status" value="4"/>
</dbReference>
<feature type="chain" id="PRO_5004546809" evidence="3">
    <location>
        <begin position="18"/>
        <end position="907"/>
    </location>
</feature>
<dbReference type="PROSITE" id="PS51450">
    <property type="entry name" value="LRR"/>
    <property type="match status" value="3"/>
</dbReference>
<dbReference type="InterPro" id="IPR050216">
    <property type="entry name" value="LRR_domain-containing"/>
</dbReference>
<keyword evidence="3" id="KW-0732">Signal</keyword>
<dbReference type="SUPFAM" id="SSF52047">
    <property type="entry name" value="RNI-like"/>
    <property type="match status" value="1"/>
</dbReference>
<dbReference type="HOGENOM" id="CLU_016141_1_0_1"/>
<dbReference type="InterPro" id="IPR003591">
    <property type="entry name" value="Leu-rich_rpt_typical-subtyp"/>
</dbReference>
<dbReference type="AlphaFoldDB" id="S7WB08"/>
<dbReference type="InterPro" id="IPR055414">
    <property type="entry name" value="LRR_R13L4/SHOC2-like"/>
</dbReference>
<sequence length="907" mass="106830">MFILLLILRMLLAGEQTFNNRDHNILLSFIPFSRQDEMRYILADFKSNPDLYCEYKIDLLERGCVSIEIRRLCNPDLKTKDNILPKIFCEIDNLKILNLSYLKLSTLPEEFKNLTNLENLYLQANNFAELPKVLCTLKNLKELNLSHNKLDFIPHWIIKMQNLEKLYISYSLLKRISCNIFKMKKLKELDLTGNVSLFSKDNYKQAFDYSIYQDGQNVEKLSEESQNISIDMENNGTFKKLYLVCLHMSKFPEIMNRFRSLEFLNLKSNRFHEIPQEIHSFDKLKEIDISFNQIEKVFICNGMFKNLQILKLDENKINQFIIQDDALKTLEKLYLFYNRICKLDRNILGLENLNYLSIDDNNIEEIEKYTYTGNNLINLRIQVKDISVIPNIFVYNRICALFIRCKEPFQGEIDIFEHIPLDSKIEHLKLSDCYLYSIPYNIFKLPNLVSVNLYFNSIIKLDNYFGFNGSLKELDISCNMIYSIDGSIFDIITLERLNLRCNRIYFLPAQINNISNNIIKINLHDNPLRPNDLLDQTNNRLISIEQVNSDIIRNIQFDRERLSRITDLSVLNRLQNKNFDIKVKDFYAGLNIPNNERLNLKKIKECKEIKPDGYKNSKEELKNILKNVFEYVKPFKEKEKLEFLMRKLYEYFGILDDEDQKLLRPTVFAKVNSIVDYFESIFDMMNEIKESKKDFVDDIIVRLLNALNFKLDNTKDDVPCLDGQGEAFIEAYMKLKLGGDYAVVDQKMMHIIADLKEEIIKNITTGLGEKEELETFLAWKNILSEELGFQKVINLYGNSSKISKLHDKKYILEQFFDRFTLQSITDEINKHLKKSESGLRFYNQVSEYISITVPEKDVSNIFEYIQDDDDDDGYLKLKNEGGEFILNLLGYLDENMDISKMISKVNI</sequence>
<dbReference type="InParanoid" id="S7WB08"/>
<comment type="caution">
    <text evidence="5">The sequence shown here is derived from an EMBL/GenBank/DDBJ whole genome shotgun (WGS) entry which is preliminary data.</text>
</comment>
<dbReference type="GO" id="GO:0005737">
    <property type="term" value="C:cytoplasm"/>
    <property type="evidence" value="ECO:0007669"/>
    <property type="project" value="TreeGrafter"/>
</dbReference>
<dbReference type="VEuPathDB" id="MicrosporidiaDB:SLOPH_1279"/>
<protein>
    <submittedName>
        <fullName evidence="5">Leucine rich repeat protein</fullName>
    </submittedName>
</protein>
<name>S7WB08_SPRLO</name>
<keyword evidence="6" id="KW-1185">Reference proteome</keyword>
<dbReference type="SMART" id="SM00369">
    <property type="entry name" value="LRR_TYP"/>
    <property type="match status" value="8"/>
</dbReference>
<accession>S7WB08</accession>
<dbReference type="Gene3D" id="3.80.10.10">
    <property type="entry name" value="Ribonuclease Inhibitor"/>
    <property type="match status" value="3"/>
</dbReference>
<keyword evidence="1" id="KW-0433">Leucine-rich repeat</keyword>